<keyword evidence="3" id="KW-1003">Cell membrane</keyword>
<evidence type="ECO:0000313" key="9">
    <source>
        <dbReference type="EMBL" id="BCJ36231.1"/>
    </source>
</evidence>
<comment type="similarity">
    <text evidence="7">Belongs to the binding-protein-dependent transport system permease family.</text>
</comment>
<dbReference type="SUPFAM" id="SSF161098">
    <property type="entry name" value="MetI-like"/>
    <property type="match status" value="1"/>
</dbReference>
<evidence type="ECO:0000256" key="6">
    <source>
        <dbReference type="ARBA" id="ARBA00023136"/>
    </source>
</evidence>
<keyword evidence="10" id="KW-1185">Reference proteome</keyword>
<dbReference type="RefSeq" id="WP_203962635.1">
    <property type="nucleotide sequence ID" value="NZ_AP023355.1"/>
</dbReference>
<evidence type="ECO:0000256" key="1">
    <source>
        <dbReference type="ARBA" id="ARBA00004651"/>
    </source>
</evidence>
<evidence type="ECO:0000259" key="8">
    <source>
        <dbReference type="PROSITE" id="PS50928"/>
    </source>
</evidence>
<dbReference type="InterPro" id="IPR035906">
    <property type="entry name" value="MetI-like_sf"/>
</dbReference>
<feature type="transmembrane region" description="Helical" evidence="7">
    <location>
        <begin position="120"/>
        <end position="140"/>
    </location>
</feature>
<organism evidence="9 10">
    <name type="scientific">Actinocatenispora thailandica</name>
    <dbReference type="NCBI Taxonomy" id="227318"/>
    <lineage>
        <taxon>Bacteria</taxon>
        <taxon>Bacillati</taxon>
        <taxon>Actinomycetota</taxon>
        <taxon>Actinomycetes</taxon>
        <taxon>Micromonosporales</taxon>
        <taxon>Micromonosporaceae</taxon>
        <taxon>Actinocatenispora</taxon>
    </lineage>
</organism>
<feature type="domain" description="ABC transmembrane type-1" evidence="8">
    <location>
        <begin position="83"/>
        <end position="293"/>
    </location>
</feature>
<reference evidence="9 10" key="1">
    <citation type="submission" date="2020-08" db="EMBL/GenBank/DDBJ databases">
        <title>Whole genome shotgun sequence of Actinocatenispora thailandica NBRC 105041.</title>
        <authorList>
            <person name="Komaki H."/>
            <person name="Tamura T."/>
        </authorList>
    </citation>
    <scope>NUCLEOTIDE SEQUENCE [LARGE SCALE GENOMIC DNA]</scope>
    <source>
        <strain evidence="9 10">NBRC 105041</strain>
    </source>
</reference>
<dbReference type="InterPro" id="IPR051393">
    <property type="entry name" value="ABC_transporter_permease"/>
</dbReference>
<dbReference type="GO" id="GO:0055085">
    <property type="term" value="P:transmembrane transport"/>
    <property type="evidence" value="ECO:0007669"/>
    <property type="project" value="InterPro"/>
</dbReference>
<dbReference type="InterPro" id="IPR000515">
    <property type="entry name" value="MetI-like"/>
</dbReference>
<evidence type="ECO:0000256" key="2">
    <source>
        <dbReference type="ARBA" id="ARBA00022448"/>
    </source>
</evidence>
<evidence type="ECO:0000256" key="5">
    <source>
        <dbReference type="ARBA" id="ARBA00022989"/>
    </source>
</evidence>
<evidence type="ECO:0000256" key="3">
    <source>
        <dbReference type="ARBA" id="ARBA00022475"/>
    </source>
</evidence>
<comment type="subcellular location">
    <subcellularLocation>
        <location evidence="1 7">Cell membrane</location>
        <topology evidence="1 7">Multi-pass membrane protein</topology>
    </subcellularLocation>
</comment>
<dbReference type="Gene3D" id="1.10.3720.10">
    <property type="entry name" value="MetI-like"/>
    <property type="match status" value="1"/>
</dbReference>
<evidence type="ECO:0000256" key="7">
    <source>
        <dbReference type="RuleBase" id="RU363032"/>
    </source>
</evidence>
<proteinExistence type="inferred from homology"/>
<dbReference type="AlphaFoldDB" id="A0A7R7HY53"/>
<gene>
    <name evidence="9" type="ORF">Athai_37340</name>
</gene>
<evidence type="ECO:0000256" key="4">
    <source>
        <dbReference type="ARBA" id="ARBA00022692"/>
    </source>
</evidence>
<sequence length="302" mass="33175">MVATVERAAAVAPVRRRAPMRRRQARTALAFLAPALLFFALLFFYPLFRELYTSVFTGPRADVYAGFGNYTKAFGDPVARHAFWVTVQYGLGVVVGAIVLGLVLAVILNQRMRGRSVFRGILLVPYLTSIAIVGLLWRNILDPDTGVLNRALHSVGLPTQNLLAEHPLATLVAIAIWQQVGYTTVLFLAGLQGIPGLYYEAAEVDGASVWRRFRHVTLPLLAPTTLFVSVIGVISAMQEFALPYLVTQGGPDNASDLYVYQVWKTAFGFRDFGYASALSYLLLIVILVLSLIQLKVGQRGES</sequence>
<dbReference type="CDD" id="cd06261">
    <property type="entry name" value="TM_PBP2"/>
    <property type="match status" value="1"/>
</dbReference>
<dbReference type="EMBL" id="AP023355">
    <property type="protein sequence ID" value="BCJ36231.1"/>
    <property type="molecule type" value="Genomic_DNA"/>
</dbReference>
<feature type="transmembrane region" description="Helical" evidence="7">
    <location>
        <begin position="25"/>
        <end position="48"/>
    </location>
</feature>
<dbReference type="KEGG" id="atl:Athai_37340"/>
<accession>A0A7R7HY53</accession>
<name>A0A7R7HY53_9ACTN</name>
<keyword evidence="2 7" id="KW-0813">Transport</keyword>
<dbReference type="PANTHER" id="PTHR30193:SF41">
    <property type="entry name" value="DIACETYLCHITOBIOSE UPTAKE SYSTEM PERMEASE PROTEIN NGCF"/>
    <property type="match status" value="1"/>
</dbReference>
<dbReference type="Pfam" id="PF00528">
    <property type="entry name" value="BPD_transp_1"/>
    <property type="match status" value="1"/>
</dbReference>
<dbReference type="Proteomes" id="UP000611640">
    <property type="component" value="Chromosome"/>
</dbReference>
<keyword evidence="5 7" id="KW-1133">Transmembrane helix</keyword>
<protein>
    <submittedName>
        <fullName evidence="9">Sugar ABC transporter permease</fullName>
    </submittedName>
</protein>
<dbReference type="GO" id="GO:0005886">
    <property type="term" value="C:plasma membrane"/>
    <property type="evidence" value="ECO:0007669"/>
    <property type="project" value="UniProtKB-SubCell"/>
</dbReference>
<keyword evidence="4 7" id="KW-0812">Transmembrane</keyword>
<evidence type="ECO:0000313" key="10">
    <source>
        <dbReference type="Proteomes" id="UP000611640"/>
    </source>
</evidence>
<feature type="transmembrane region" description="Helical" evidence="7">
    <location>
        <begin position="218"/>
        <end position="237"/>
    </location>
</feature>
<feature type="transmembrane region" description="Helical" evidence="7">
    <location>
        <begin position="272"/>
        <end position="292"/>
    </location>
</feature>
<dbReference type="PANTHER" id="PTHR30193">
    <property type="entry name" value="ABC TRANSPORTER PERMEASE PROTEIN"/>
    <property type="match status" value="1"/>
</dbReference>
<dbReference type="PROSITE" id="PS50928">
    <property type="entry name" value="ABC_TM1"/>
    <property type="match status" value="1"/>
</dbReference>
<feature type="transmembrane region" description="Helical" evidence="7">
    <location>
        <begin position="87"/>
        <end position="108"/>
    </location>
</feature>
<keyword evidence="6 7" id="KW-0472">Membrane</keyword>